<sequence length="323" mass="33130">MRMRSLLLAVLASGLAVQAHALCTTVTTTAAGFGSVSSIQARTAVQSTSTANAGLRCSGSLLSLLSLTDHVYATVTSTTSGLVGPTGDVITYNVYATNNTGAAYVVNRGTQYDFARNSILDLLGVLGSVTPKTVPIYFGTITGNNVAAGVYTETLSIFWDWNYCSGIGALGACLGRDINTGTVTLTVSMTVNNDCTVTAPSISFGGAPVVSAFSTVNQSINVSCTKGSPYTVGLDAGQNASGGRRRMVSGSNFLAYDIFKSAGTTVWGSVGSARRSSSDAEVNPGNGLGVGSQVFNYNAKVYTDQATPAAGSYLDNVILDVGF</sequence>
<feature type="signal peptide" evidence="1">
    <location>
        <begin position="1"/>
        <end position="21"/>
    </location>
</feature>
<keyword evidence="4" id="KW-1185">Reference proteome</keyword>
<dbReference type="Pfam" id="PF05229">
    <property type="entry name" value="SCPU"/>
    <property type="match status" value="2"/>
</dbReference>
<accession>A0A1H1WMF7</accession>
<dbReference type="InterPro" id="IPR053167">
    <property type="entry name" value="Spore_coat_component"/>
</dbReference>
<evidence type="ECO:0000256" key="1">
    <source>
        <dbReference type="SAM" id="SignalP"/>
    </source>
</evidence>
<keyword evidence="1" id="KW-0732">Signal</keyword>
<dbReference type="SMART" id="SM00972">
    <property type="entry name" value="SCPU"/>
    <property type="match status" value="2"/>
</dbReference>
<name>A0A1H1WMF7_9PSED</name>
<feature type="domain" description="Spore coat protein U/FanG" evidence="2">
    <location>
        <begin position="16"/>
        <end position="156"/>
    </location>
</feature>
<evidence type="ECO:0000259" key="2">
    <source>
        <dbReference type="Pfam" id="PF05229"/>
    </source>
</evidence>
<keyword evidence="3" id="KW-0167">Capsid protein</keyword>
<dbReference type="PANTHER" id="PTHR37089:SF1">
    <property type="entry name" value="MEMBRANE PROTEIN"/>
    <property type="match status" value="1"/>
</dbReference>
<keyword evidence="3" id="KW-0946">Virion</keyword>
<dbReference type="InterPro" id="IPR007893">
    <property type="entry name" value="Spore_coat_U/FanG"/>
</dbReference>
<evidence type="ECO:0000313" key="3">
    <source>
        <dbReference type="EMBL" id="SDS98447.1"/>
    </source>
</evidence>
<feature type="domain" description="Spore coat protein U/FanG" evidence="2">
    <location>
        <begin position="182"/>
        <end position="318"/>
    </location>
</feature>
<reference evidence="4" key="1">
    <citation type="submission" date="2016-10" db="EMBL/GenBank/DDBJ databases">
        <authorList>
            <person name="Varghese N."/>
            <person name="Submissions S."/>
        </authorList>
    </citation>
    <scope>NUCLEOTIDE SEQUENCE [LARGE SCALE GENOMIC DNA]</scope>
    <source>
        <strain evidence="4">ATCC 23835</strain>
    </source>
</reference>
<evidence type="ECO:0000313" key="4">
    <source>
        <dbReference type="Proteomes" id="UP000199524"/>
    </source>
</evidence>
<protein>
    <submittedName>
        <fullName evidence="3">Spore coat protein U (SCPU) domain-containing protein</fullName>
    </submittedName>
</protein>
<dbReference type="PANTHER" id="PTHR37089">
    <property type="entry name" value="PROTEIN U-RELATED"/>
    <property type="match status" value="1"/>
</dbReference>
<feature type="chain" id="PRO_5009264587" evidence="1">
    <location>
        <begin position="22"/>
        <end position="323"/>
    </location>
</feature>
<organism evidence="3 4">
    <name type="scientific">Pseudomonas asplenii</name>
    <dbReference type="NCBI Taxonomy" id="53407"/>
    <lineage>
        <taxon>Bacteria</taxon>
        <taxon>Pseudomonadati</taxon>
        <taxon>Pseudomonadota</taxon>
        <taxon>Gammaproteobacteria</taxon>
        <taxon>Pseudomonadales</taxon>
        <taxon>Pseudomonadaceae</taxon>
        <taxon>Pseudomonas</taxon>
    </lineage>
</organism>
<gene>
    <name evidence="3" type="ORF">SAMN05216598_3499</name>
</gene>
<dbReference type="AlphaFoldDB" id="A0A1H1WMF7"/>
<dbReference type="EMBL" id="LT629777">
    <property type="protein sequence ID" value="SDS98447.1"/>
    <property type="molecule type" value="Genomic_DNA"/>
</dbReference>
<proteinExistence type="predicted"/>
<dbReference type="Proteomes" id="UP000199524">
    <property type="component" value="Chromosome I"/>
</dbReference>